<evidence type="ECO:0000313" key="10">
    <source>
        <dbReference type="EnsemblFungi" id="MAPG_08823T0"/>
    </source>
</evidence>
<feature type="region of interest" description="Disordered" evidence="6">
    <location>
        <begin position="1"/>
        <end position="39"/>
    </location>
</feature>
<evidence type="ECO:0000256" key="3">
    <source>
        <dbReference type="ARBA" id="ARBA00022989"/>
    </source>
</evidence>
<feature type="transmembrane region" description="Helical" evidence="7">
    <location>
        <begin position="49"/>
        <end position="70"/>
    </location>
</feature>
<dbReference type="EMBL" id="GL876973">
    <property type="protein sequence ID" value="KLU89854.1"/>
    <property type="molecule type" value="Genomic_DNA"/>
</dbReference>
<dbReference type="Pfam" id="PF20684">
    <property type="entry name" value="Fung_rhodopsin"/>
    <property type="match status" value="1"/>
</dbReference>
<feature type="transmembrane region" description="Helical" evidence="7">
    <location>
        <begin position="82"/>
        <end position="101"/>
    </location>
</feature>
<keyword evidence="11" id="KW-1185">Reference proteome</keyword>
<name>A0A0C4E8C3_MAGP6</name>
<dbReference type="STRING" id="644358.A0A0C4E8C3"/>
<keyword evidence="4 7" id="KW-0472">Membrane</keyword>
<dbReference type="OrthoDB" id="5417887at2759"/>
<dbReference type="Proteomes" id="UP000011715">
    <property type="component" value="Unassembled WGS sequence"/>
</dbReference>
<evidence type="ECO:0000313" key="11">
    <source>
        <dbReference type="Proteomes" id="UP000011715"/>
    </source>
</evidence>
<dbReference type="InterPro" id="IPR049326">
    <property type="entry name" value="Rhodopsin_dom_fungi"/>
</dbReference>
<keyword evidence="2 7" id="KW-0812">Transmembrane</keyword>
<evidence type="ECO:0000256" key="7">
    <source>
        <dbReference type="SAM" id="Phobius"/>
    </source>
</evidence>
<protein>
    <recommendedName>
        <fullName evidence="8">Rhodopsin domain-containing protein</fullName>
    </recommendedName>
</protein>
<dbReference type="eggNOG" id="ENOG502SP0C">
    <property type="taxonomic scope" value="Eukaryota"/>
</dbReference>
<reference evidence="10" key="4">
    <citation type="journal article" date="2015" name="G3 (Bethesda)">
        <title>Genome sequences of three phytopathogenic species of the Magnaporthaceae family of fungi.</title>
        <authorList>
            <person name="Okagaki L.H."/>
            <person name="Nunes C.C."/>
            <person name="Sailsbery J."/>
            <person name="Clay B."/>
            <person name="Brown D."/>
            <person name="John T."/>
            <person name="Oh Y."/>
            <person name="Young N."/>
            <person name="Fitzgerald M."/>
            <person name="Haas B.J."/>
            <person name="Zeng Q."/>
            <person name="Young S."/>
            <person name="Adiconis X."/>
            <person name="Fan L."/>
            <person name="Levin J.Z."/>
            <person name="Mitchell T.K."/>
            <person name="Okubara P.A."/>
            <person name="Farman M.L."/>
            <person name="Kohn L.M."/>
            <person name="Birren B."/>
            <person name="Ma L.-J."/>
            <person name="Dean R.A."/>
        </authorList>
    </citation>
    <scope>NUCLEOTIDE SEQUENCE</scope>
    <source>
        <strain evidence="10">ATCC 64411 / 73-15</strain>
    </source>
</reference>
<evidence type="ECO:0000259" key="8">
    <source>
        <dbReference type="Pfam" id="PF20684"/>
    </source>
</evidence>
<dbReference type="PANTHER" id="PTHR33048:SF42">
    <property type="entry name" value="INTEGRAL MEMBRANE PROTEIN"/>
    <property type="match status" value="1"/>
</dbReference>
<evidence type="ECO:0000256" key="2">
    <source>
        <dbReference type="ARBA" id="ARBA00022692"/>
    </source>
</evidence>
<evidence type="ECO:0000313" key="9">
    <source>
        <dbReference type="EMBL" id="KLU89854.1"/>
    </source>
</evidence>
<keyword evidence="3 7" id="KW-1133">Transmembrane helix</keyword>
<reference evidence="11" key="1">
    <citation type="submission" date="2010-05" db="EMBL/GenBank/DDBJ databases">
        <title>The genome sequence of Magnaporthe poae strain ATCC 64411.</title>
        <authorList>
            <person name="Ma L.-J."/>
            <person name="Dead R."/>
            <person name="Young S."/>
            <person name="Zeng Q."/>
            <person name="Koehrsen M."/>
            <person name="Alvarado L."/>
            <person name="Berlin A."/>
            <person name="Chapman S.B."/>
            <person name="Chen Z."/>
            <person name="Freedman E."/>
            <person name="Gellesch M."/>
            <person name="Goldberg J."/>
            <person name="Griggs A."/>
            <person name="Gujja S."/>
            <person name="Heilman E.R."/>
            <person name="Heiman D."/>
            <person name="Hepburn T."/>
            <person name="Howarth C."/>
            <person name="Jen D."/>
            <person name="Larson L."/>
            <person name="Mehta T."/>
            <person name="Neiman D."/>
            <person name="Pearson M."/>
            <person name="Roberts A."/>
            <person name="Saif S."/>
            <person name="Shea T."/>
            <person name="Shenoy N."/>
            <person name="Sisk P."/>
            <person name="Stolte C."/>
            <person name="Sykes S."/>
            <person name="Walk T."/>
            <person name="White J."/>
            <person name="Yandava C."/>
            <person name="Haas B."/>
            <person name="Nusbaum C."/>
            <person name="Birren B."/>
        </authorList>
    </citation>
    <scope>NUCLEOTIDE SEQUENCE [LARGE SCALE GENOMIC DNA]</scope>
    <source>
        <strain evidence="11">ATCC 64411 / 73-15</strain>
    </source>
</reference>
<dbReference type="VEuPathDB" id="FungiDB:MAPG_08823"/>
<feature type="domain" description="Rhodopsin" evidence="8">
    <location>
        <begin position="66"/>
        <end position="304"/>
    </location>
</feature>
<feature type="compositionally biased region" description="Low complexity" evidence="6">
    <location>
        <begin position="17"/>
        <end position="27"/>
    </location>
</feature>
<evidence type="ECO:0000256" key="1">
    <source>
        <dbReference type="ARBA" id="ARBA00004141"/>
    </source>
</evidence>
<comment type="subcellular location">
    <subcellularLocation>
        <location evidence="1">Membrane</location>
        <topology evidence="1">Multi-pass membrane protein</topology>
    </subcellularLocation>
</comment>
<dbReference type="InterPro" id="IPR052337">
    <property type="entry name" value="SAT4-like"/>
</dbReference>
<feature type="transmembrane region" description="Helical" evidence="7">
    <location>
        <begin position="121"/>
        <end position="139"/>
    </location>
</feature>
<dbReference type="OMA" id="PATIIPW"/>
<reference evidence="9" key="2">
    <citation type="submission" date="2010-05" db="EMBL/GenBank/DDBJ databases">
        <title>The Genome Sequence of Magnaporthe poae strain ATCC 64411.</title>
        <authorList>
            <consortium name="The Broad Institute Genome Sequencing Platform"/>
            <consortium name="Broad Institute Genome Sequencing Center for Infectious Disease"/>
            <person name="Ma L.-J."/>
            <person name="Dead R."/>
            <person name="Young S."/>
            <person name="Zeng Q."/>
            <person name="Koehrsen M."/>
            <person name="Alvarado L."/>
            <person name="Berlin A."/>
            <person name="Chapman S.B."/>
            <person name="Chen Z."/>
            <person name="Freedman E."/>
            <person name="Gellesch M."/>
            <person name="Goldberg J."/>
            <person name="Griggs A."/>
            <person name="Gujja S."/>
            <person name="Heilman E.R."/>
            <person name="Heiman D."/>
            <person name="Hepburn T."/>
            <person name="Howarth C."/>
            <person name="Jen D."/>
            <person name="Larson L."/>
            <person name="Mehta T."/>
            <person name="Neiman D."/>
            <person name="Pearson M."/>
            <person name="Roberts A."/>
            <person name="Saif S."/>
            <person name="Shea T."/>
            <person name="Shenoy N."/>
            <person name="Sisk P."/>
            <person name="Stolte C."/>
            <person name="Sykes S."/>
            <person name="Walk T."/>
            <person name="White J."/>
            <person name="Yandava C."/>
            <person name="Haas B."/>
            <person name="Nusbaum C."/>
            <person name="Birren B."/>
        </authorList>
    </citation>
    <scope>NUCLEOTIDE SEQUENCE</scope>
    <source>
        <strain evidence="9">ATCC 64411</strain>
    </source>
</reference>
<reference evidence="9" key="3">
    <citation type="submission" date="2011-03" db="EMBL/GenBank/DDBJ databases">
        <title>Annotation of Magnaporthe poae ATCC 64411.</title>
        <authorList>
            <person name="Ma L.-J."/>
            <person name="Dead R."/>
            <person name="Young S.K."/>
            <person name="Zeng Q."/>
            <person name="Gargeya S."/>
            <person name="Fitzgerald M."/>
            <person name="Haas B."/>
            <person name="Abouelleil A."/>
            <person name="Alvarado L."/>
            <person name="Arachchi H.M."/>
            <person name="Berlin A."/>
            <person name="Brown A."/>
            <person name="Chapman S.B."/>
            <person name="Chen Z."/>
            <person name="Dunbar C."/>
            <person name="Freedman E."/>
            <person name="Gearin G."/>
            <person name="Gellesch M."/>
            <person name="Goldberg J."/>
            <person name="Griggs A."/>
            <person name="Gujja S."/>
            <person name="Heiman D."/>
            <person name="Howarth C."/>
            <person name="Larson L."/>
            <person name="Lui A."/>
            <person name="MacDonald P.J.P."/>
            <person name="Mehta T."/>
            <person name="Montmayeur A."/>
            <person name="Murphy C."/>
            <person name="Neiman D."/>
            <person name="Pearson M."/>
            <person name="Priest M."/>
            <person name="Roberts A."/>
            <person name="Saif S."/>
            <person name="Shea T."/>
            <person name="Shenoy N."/>
            <person name="Sisk P."/>
            <person name="Stolte C."/>
            <person name="Sykes S."/>
            <person name="Yandava C."/>
            <person name="Wortman J."/>
            <person name="Nusbaum C."/>
            <person name="Birren B."/>
        </authorList>
    </citation>
    <scope>NUCLEOTIDE SEQUENCE</scope>
    <source>
        <strain evidence="9">ATCC 64411</strain>
    </source>
</reference>
<evidence type="ECO:0000256" key="4">
    <source>
        <dbReference type="ARBA" id="ARBA00023136"/>
    </source>
</evidence>
<dbReference type="EMBL" id="ADBL01002151">
    <property type="status" value="NOT_ANNOTATED_CDS"/>
    <property type="molecule type" value="Genomic_DNA"/>
</dbReference>
<feature type="transmembrane region" description="Helical" evidence="7">
    <location>
        <begin position="238"/>
        <end position="260"/>
    </location>
</feature>
<dbReference type="GO" id="GO:0016020">
    <property type="term" value="C:membrane"/>
    <property type="evidence" value="ECO:0007669"/>
    <property type="project" value="UniProtKB-SubCell"/>
</dbReference>
<accession>A0A0C4E8C3</accession>
<comment type="similarity">
    <text evidence="5">Belongs to the SAT4 family.</text>
</comment>
<evidence type="ECO:0000256" key="6">
    <source>
        <dbReference type="SAM" id="MobiDB-lite"/>
    </source>
</evidence>
<dbReference type="EnsemblFungi" id="MAPG_08823T0">
    <property type="protein sequence ID" value="MAPG_08823T0"/>
    <property type="gene ID" value="MAPG_08823"/>
</dbReference>
<sequence length="354" mass="38261">MSKQTGPGDTVPPPSPLSGAGAPRPGTAGPPGFGLGPSKMPHNNRQPELLAVIWVLTASAALFLGLRLYCRLLKSRRIFSEDWVLVASFVCLLTQSVLVTVQVGMGFGRHFWDIPMQNAEPLILLGFVVITLVIVSQVWSKTSFAMTLLRLTTISRTRYFLWFVIVSINAIMGLNALLIWIRCSPLDKAWKPFASGGTCWDGQFGITFGIVASVYSGITDVVLAFLPWKLILPLQLKMAEKIGVILALSMGILAGVAAAFKASYISTLGLPDFEYDGVPLITWGAAEPAITIIAASVPVLRVFVRDITAASQGYFQRSGSGGVAALECGKVSIRPSFKPDETRNYEERTMPTPN</sequence>
<feature type="transmembrane region" description="Helical" evidence="7">
    <location>
        <begin position="280"/>
        <end position="304"/>
    </location>
</feature>
<dbReference type="AlphaFoldDB" id="A0A0C4E8C3"/>
<dbReference type="PANTHER" id="PTHR33048">
    <property type="entry name" value="PTH11-LIKE INTEGRAL MEMBRANE PROTEIN (AFU_ORTHOLOGUE AFUA_5G11245)"/>
    <property type="match status" value="1"/>
</dbReference>
<proteinExistence type="inferred from homology"/>
<evidence type="ECO:0000256" key="5">
    <source>
        <dbReference type="ARBA" id="ARBA00038359"/>
    </source>
</evidence>
<organism evidence="10 11">
    <name type="scientific">Magnaporthiopsis poae (strain ATCC 64411 / 73-15)</name>
    <name type="common">Kentucky bluegrass fungus</name>
    <name type="synonym">Magnaporthe poae</name>
    <dbReference type="NCBI Taxonomy" id="644358"/>
    <lineage>
        <taxon>Eukaryota</taxon>
        <taxon>Fungi</taxon>
        <taxon>Dikarya</taxon>
        <taxon>Ascomycota</taxon>
        <taxon>Pezizomycotina</taxon>
        <taxon>Sordariomycetes</taxon>
        <taxon>Sordariomycetidae</taxon>
        <taxon>Magnaporthales</taxon>
        <taxon>Magnaporthaceae</taxon>
        <taxon>Magnaporthiopsis</taxon>
    </lineage>
</organism>
<feature type="transmembrane region" description="Helical" evidence="7">
    <location>
        <begin position="202"/>
        <end position="226"/>
    </location>
</feature>
<gene>
    <name evidence="9" type="ORF">MAPG_08823</name>
</gene>
<reference evidence="10" key="5">
    <citation type="submission" date="2015-06" db="UniProtKB">
        <authorList>
            <consortium name="EnsemblFungi"/>
        </authorList>
    </citation>
    <scope>IDENTIFICATION</scope>
    <source>
        <strain evidence="10">ATCC 64411</strain>
    </source>
</reference>
<feature type="transmembrane region" description="Helical" evidence="7">
    <location>
        <begin position="159"/>
        <end position="182"/>
    </location>
</feature>